<feature type="compositionally biased region" description="Basic and acidic residues" evidence="1">
    <location>
        <begin position="92"/>
        <end position="103"/>
    </location>
</feature>
<dbReference type="InterPro" id="IPR015362">
    <property type="entry name" value="WIBG_mago-bd"/>
</dbReference>
<accession>A0A0L0HGT3</accession>
<evidence type="ECO:0000313" key="3">
    <source>
        <dbReference type="EMBL" id="KND00287.1"/>
    </source>
</evidence>
<protein>
    <recommendedName>
        <fullName evidence="2">WIBG Mago-binding domain-containing protein</fullName>
    </recommendedName>
</protein>
<dbReference type="AlphaFoldDB" id="A0A0L0HGT3"/>
<feature type="compositionally biased region" description="Basic and acidic residues" evidence="1">
    <location>
        <begin position="160"/>
        <end position="170"/>
    </location>
</feature>
<feature type="region of interest" description="Disordered" evidence="1">
    <location>
        <begin position="1"/>
        <end position="49"/>
    </location>
</feature>
<feature type="region of interest" description="Disordered" evidence="1">
    <location>
        <begin position="148"/>
        <end position="170"/>
    </location>
</feature>
<dbReference type="InParanoid" id="A0A0L0HGT3"/>
<sequence length="187" mass="20565">MSIPPVSGIRESQSGDRVIPATRRPDGSVRKERKVRPGYVPQEDVSRYTNAKVEATRVPEGYVPGIGVVQPSEASTVTSKSAKKNAKRRAKKAGEKDQQDGPAEKVTTTPDSKALSDTPAKTQATAPVDIEKKLKNLRKKLRQIEELQEKQAKGGNLIQEQRDKLSGKKDVEKEIAELEQSLKGFHV</sequence>
<organism evidence="3 4">
    <name type="scientific">Spizellomyces punctatus (strain DAOM BR117)</name>
    <dbReference type="NCBI Taxonomy" id="645134"/>
    <lineage>
        <taxon>Eukaryota</taxon>
        <taxon>Fungi</taxon>
        <taxon>Fungi incertae sedis</taxon>
        <taxon>Chytridiomycota</taxon>
        <taxon>Chytridiomycota incertae sedis</taxon>
        <taxon>Chytridiomycetes</taxon>
        <taxon>Spizellomycetales</taxon>
        <taxon>Spizellomycetaceae</taxon>
        <taxon>Spizellomyces</taxon>
    </lineage>
</organism>
<dbReference type="GO" id="GO:1903259">
    <property type="term" value="P:exon-exon junction complex disassembly"/>
    <property type="evidence" value="ECO:0007669"/>
    <property type="project" value="InterPro"/>
</dbReference>
<dbReference type="Proteomes" id="UP000053201">
    <property type="component" value="Unassembled WGS sequence"/>
</dbReference>
<evidence type="ECO:0000256" key="1">
    <source>
        <dbReference type="SAM" id="MobiDB-lite"/>
    </source>
</evidence>
<dbReference type="eggNOG" id="KOG4325">
    <property type="taxonomic scope" value="Eukaryota"/>
</dbReference>
<feature type="region of interest" description="Disordered" evidence="1">
    <location>
        <begin position="63"/>
        <end position="128"/>
    </location>
</feature>
<name>A0A0L0HGT3_SPIPD</name>
<gene>
    <name evidence="3" type="ORF">SPPG_04616</name>
</gene>
<dbReference type="PANTHER" id="PTHR22959:SF0">
    <property type="entry name" value="PARTNER OF Y14 AND MAGO"/>
    <property type="match status" value="1"/>
</dbReference>
<reference evidence="3 4" key="1">
    <citation type="submission" date="2009-08" db="EMBL/GenBank/DDBJ databases">
        <title>The Genome Sequence of Spizellomyces punctatus strain DAOM BR117.</title>
        <authorList>
            <consortium name="The Broad Institute Genome Sequencing Platform"/>
            <person name="Russ C."/>
            <person name="Cuomo C."/>
            <person name="Shea T."/>
            <person name="Young S.K."/>
            <person name="Zeng Q."/>
            <person name="Koehrsen M."/>
            <person name="Haas B."/>
            <person name="Borodovsky M."/>
            <person name="Guigo R."/>
            <person name="Alvarado L."/>
            <person name="Berlin A."/>
            <person name="Bochicchio J."/>
            <person name="Borenstein D."/>
            <person name="Chapman S."/>
            <person name="Chen Z."/>
            <person name="Engels R."/>
            <person name="Freedman E."/>
            <person name="Gellesch M."/>
            <person name="Goldberg J."/>
            <person name="Griggs A."/>
            <person name="Gujja S."/>
            <person name="Heiman D."/>
            <person name="Hepburn T."/>
            <person name="Howarth C."/>
            <person name="Jen D."/>
            <person name="Larson L."/>
            <person name="Lewis B."/>
            <person name="Mehta T."/>
            <person name="Park D."/>
            <person name="Pearson M."/>
            <person name="Roberts A."/>
            <person name="Saif S."/>
            <person name="Shenoy N."/>
            <person name="Sisk P."/>
            <person name="Stolte C."/>
            <person name="Sykes S."/>
            <person name="Thomson T."/>
            <person name="Walk T."/>
            <person name="White J."/>
            <person name="Yandava C."/>
            <person name="Burger G."/>
            <person name="Gray M.W."/>
            <person name="Holland P.W.H."/>
            <person name="King N."/>
            <person name="Lang F.B.F."/>
            <person name="Roger A.J."/>
            <person name="Ruiz-Trillo I."/>
            <person name="Lander E."/>
            <person name="Nusbaum C."/>
        </authorList>
    </citation>
    <scope>NUCLEOTIDE SEQUENCE [LARGE SCALE GENOMIC DNA]</scope>
    <source>
        <strain evidence="3 4">DAOM BR117</strain>
    </source>
</reference>
<dbReference type="SMART" id="SM01273">
    <property type="entry name" value="Mago-bind"/>
    <property type="match status" value="1"/>
</dbReference>
<dbReference type="EMBL" id="KQ257456">
    <property type="protein sequence ID" value="KND00287.1"/>
    <property type="molecule type" value="Genomic_DNA"/>
</dbReference>
<dbReference type="GO" id="GO:0003723">
    <property type="term" value="F:RNA binding"/>
    <property type="evidence" value="ECO:0007669"/>
    <property type="project" value="TreeGrafter"/>
</dbReference>
<keyword evidence="4" id="KW-1185">Reference proteome</keyword>
<dbReference type="Pfam" id="PF09282">
    <property type="entry name" value="Mago-bind"/>
    <property type="match status" value="1"/>
</dbReference>
<evidence type="ECO:0000313" key="4">
    <source>
        <dbReference type="Proteomes" id="UP000053201"/>
    </source>
</evidence>
<dbReference type="InterPro" id="IPR036348">
    <property type="entry name" value="WIBG_N_sf"/>
</dbReference>
<dbReference type="OMA" id="IPGCADS"/>
<proteinExistence type="predicted"/>
<dbReference type="RefSeq" id="XP_016608326.1">
    <property type="nucleotide sequence ID" value="XM_016752850.1"/>
</dbReference>
<dbReference type="GO" id="GO:0035145">
    <property type="term" value="C:exon-exon junction complex"/>
    <property type="evidence" value="ECO:0007669"/>
    <property type="project" value="TreeGrafter"/>
</dbReference>
<dbReference type="InterPro" id="IPR039333">
    <property type="entry name" value="PYM1"/>
</dbReference>
<feature type="domain" description="WIBG Mago-binding" evidence="2">
    <location>
        <begin position="15"/>
        <end position="41"/>
    </location>
</feature>
<evidence type="ECO:0000259" key="2">
    <source>
        <dbReference type="SMART" id="SM01273"/>
    </source>
</evidence>
<dbReference type="STRING" id="645134.A0A0L0HGT3"/>
<dbReference type="OrthoDB" id="21625at2759"/>
<dbReference type="GO" id="GO:0005737">
    <property type="term" value="C:cytoplasm"/>
    <property type="evidence" value="ECO:0007669"/>
    <property type="project" value="TreeGrafter"/>
</dbReference>
<dbReference type="PANTHER" id="PTHR22959">
    <property type="entry name" value="PYM PROTEIN"/>
    <property type="match status" value="1"/>
</dbReference>
<dbReference type="GeneID" id="27688054"/>
<feature type="compositionally biased region" description="Basic residues" evidence="1">
    <location>
        <begin position="81"/>
        <end position="91"/>
    </location>
</feature>
<dbReference type="SUPFAM" id="SSF101931">
    <property type="entry name" value="Pym (Within the bgcn gene intron protein, WIBG), N-terminal domain"/>
    <property type="match status" value="1"/>
</dbReference>
<dbReference type="VEuPathDB" id="FungiDB:SPPG_04616"/>